<dbReference type="KEGG" id="vg:23679283"/>
<dbReference type="RefSeq" id="YP_009124512.1">
    <property type="nucleotide sequence ID" value="NC_026587.1"/>
</dbReference>
<accession>A0A0A1IUN2</accession>
<evidence type="ECO:0000313" key="1">
    <source>
        <dbReference type="EMBL" id="CEF89221.1"/>
    </source>
</evidence>
<protein>
    <recommendedName>
        <fullName evidence="3">HNH endonuclease</fullName>
    </recommendedName>
</protein>
<reference evidence="2" key="1">
    <citation type="journal article" date="2015" name="PLoS ONE">
        <title>Investigation of a Large Collection of Pseudomonas aeruginosa Bacteriophages Collected from a Single Environmental Source in Abidjan, Cote d'Ivoire.</title>
        <authorList>
            <person name="Essoh C."/>
            <person name="Latino L."/>
            <person name="Midoux C."/>
            <person name="Blouin Y."/>
            <person name="Loukou G."/>
            <person name="Nguetta S.P."/>
            <person name="Lathro S."/>
            <person name="Cablanmian A."/>
            <person name="Kouassi A.K."/>
            <person name="Vergnaud G."/>
            <person name="Pourcel C."/>
        </authorList>
    </citation>
    <scope>NUCLEOTIDE SEQUENCE [LARGE SCALE GENOMIC DNA]</scope>
</reference>
<evidence type="ECO:0008006" key="3">
    <source>
        <dbReference type="Google" id="ProtNLM"/>
    </source>
</evidence>
<dbReference type="CDD" id="cd00085">
    <property type="entry name" value="HNHc"/>
    <property type="match status" value="1"/>
</dbReference>
<dbReference type="OrthoDB" id="14882at10239"/>
<proteinExistence type="predicted"/>
<dbReference type="InterPro" id="IPR003615">
    <property type="entry name" value="HNH_nuc"/>
</dbReference>
<dbReference type="Proteomes" id="UP000030230">
    <property type="component" value="Segment"/>
</dbReference>
<dbReference type="EMBL" id="LN610573">
    <property type="protein sequence ID" value="CEF89221.1"/>
    <property type="molecule type" value="Genomic_DNA"/>
</dbReference>
<keyword evidence="2" id="KW-1185">Reference proteome</keyword>
<dbReference type="GeneID" id="23679283"/>
<gene>
    <name evidence="1" type="primary">ORF116</name>
</gene>
<organism evidence="1 2">
    <name type="scientific">Pseudomonas phage vB_PaeM_PAO1_Ab03</name>
    <dbReference type="NCBI Taxonomy" id="1548901"/>
    <lineage>
        <taxon>Viruses</taxon>
        <taxon>Duplodnaviria</taxon>
        <taxon>Heunggongvirae</taxon>
        <taxon>Uroviricota</taxon>
        <taxon>Caudoviricetes</taxon>
        <taxon>Vandenendeviridae</taxon>
        <taxon>Nankokuvirus</taxon>
        <taxon>Nankokuvirus Ab03</taxon>
    </lineage>
</organism>
<name>A0A0A1IUN2_9CAUD</name>
<evidence type="ECO:0000313" key="2">
    <source>
        <dbReference type="Proteomes" id="UP000030230"/>
    </source>
</evidence>
<sequence length="187" mass="21672">MSVRRRPWEELPEVWKTEASFLSWLRGGIRRAMWMRHPVKLEFIKNNSVEMVNTNPRSMKRFPTVKGAQCSKCGEVKRAADMEVDHRTGEYSLRSIEDLQRFIEGVVLVGMDDLAWLCKPCHEIKTHMERQGFQSWGEAQADKEAIAIGKKGVNVVKAWLKDHGVEPDTTAAKRRDQIFTVLKEKYK</sequence>